<keyword evidence="2" id="KW-1185">Reference proteome</keyword>
<dbReference type="AlphaFoldDB" id="A0AAV3YUE1"/>
<proteinExistence type="predicted"/>
<dbReference type="EMBL" id="BLXT01001646">
    <property type="protein sequence ID" value="GFN87045.1"/>
    <property type="molecule type" value="Genomic_DNA"/>
</dbReference>
<evidence type="ECO:0000313" key="2">
    <source>
        <dbReference type="Proteomes" id="UP000735302"/>
    </source>
</evidence>
<comment type="caution">
    <text evidence="1">The sequence shown here is derived from an EMBL/GenBank/DDBJ whole genome shotgun (WGS) entry which is preliminary data.</text>
</comment>
<organism evidence="1 2">
    <name type="scientific">Plakobranchus ocellatus</name>
    <dbReference type="NCBI Taxonomy" id="259542"/>
    <lineage>
        <taxon>Eukaryota</taxon>
        <taxon>Metazoa</taxon>
        <taxon>Spiralia</taxon>
        <taxon>Lophotrochozoa</taxon>
        <taxon>Mollusca</taxon>
        <taxon>Gastropoda</taxon>
        <taxon>Heterobranchia</taxon>
        <taxon>Euthyneura</taxon>
        <taxon>Panpulmonata</taxon>
        <taxon>Sacoglossa</taxon>
        <taxon>Placobranchoidea</taxon>
        <taxon>Plakobranchidae</taxon>
        <taxon>Plakobranchus</taxon>
    </lineage>
</organism>
<dbReference type="Proteomes" id="UP000735302">
    <property type="component" value="Unassembled WGS sequence"/>
</dbReference>
<name>A0AAV3YUE1_9GAST</name>
<sequence>MANVRPTGWASKPLKGSVWQQDRVAVSAAANLWRVFLYRAMQSAGDEAPALSPNRGGIHQSGKWSKANYAAQFVGSFVHETSHDELISGFQALIESGRWWQGSNWHPLEQGFSRYQSGLTSQRTTNASSLH</sequence>
<reference evidence="1 2" key="1">
    <citation type="journal article" date="2021" name="Elife">
        <title>Chloroplast acquisition without the gene transfer in kleptoplastic sea slugs, Plakobranchus ocellatus.</title>
        <authorList>
            <person name="Maeda T."/>
            <person name="Takahashi S."/>
            <person name="Yoshida T."/>
            <person name="Shimamura S."/>
            <person name="Takaki Y."/>
            <person name="Nagai Y."/>
            <person name="Toyoda A."/>
            <person name="Suzuki Y."/>
            <person name="Arimoto A."/>
            <person name="Ishii H."/>
            <person name="Satoh N."/>
            <person name="Nishiyama T."/>
            <person name="Hasebe M."/>
            <person name="Maruyama T."/>
            <person name="Minagawa J."/>
            <person name="Obokata J."/>
            <person name="Shigenobu S."/>
        </authorList>
    </citation>
    <scope>NUCLEOTIDE SEQUENCE [LARGE SCALE GENOMIC DNA]</scope>
</reference>
<accession>A0AAV3YUE1</accession>
<gene>
    <name evidence="1" type="ORF">PoB_001355100</name>
</gene>
<evidence type="ECO:0000313" key="1">
    <source>
        <dbReference type="EMBL" id="GFN87045.1"/>
    </source>
</evidence>
<protein>
    <submittedName>
        <fullName evidence="1">Uncharacterized protein</fullName>
    </submittedName>
</protein>